<keyword evidence="1" id="KW-0812">Transmembrane</keyword>
<evidence type="ECO:0000313" key="3">
    <source>
        <dbReference type="EMBL" id="CAB4347215.1"/>
    </source>
</evidence>
<feature type="transmembrane region" description="Helical" evidence="1">
    <location>
        <begin position="183"/>
        <end position="204"/>
    </location>
</feature>
<feature type="transmembrane region" description="Helical" evidence="1">
    <location>
        <begin position="216"/>
        <end position="237"/>
    </location>
</feature>
<dbReference type="EMBL" id="CAESAN010000184">
    <property type="protein sequence ID" value="CAB4347215.1"/>
    <property type="molecule type" value="Genomic_DNA"/>
</dbReference>
<name>A0A6J5ZYM2_9ZZZZ</name>
<feature type="transmembrane region" description="Helical" evidence="1">
    <location>
        <begin position="425"/>
        <end position="443"/>
    </location>
</feature>
<feature type="transmembrane region" description="Helical" evidence="1">
    <location>
        <begin position="450"/>
        <end position="468"/>
    </location>
</feature>
<feature type="domain" description="Glycosyltransferase RgtA/B/C/D-like" evidence="2">
    <location>
        <begin position="178"/>
        <end position="327"/>
    </location>
</feature>
<feature type="transmembrane region" description="Helical" evidence="1">
    <location>
        <begin position="117"/>
        <end position="138"/>
    </location>
</feature>
<feature type="transmembrane region" description="Helical" evidence="1">
    <location>
        <begin position="280"/>
        <end position="306"/>
    </location>
</feature>
<protein>
    <submittedName>
        <fullName evidence="3">Unannotated protein</fullName>
    </submittedName>
</protein>
<accession>A0A6J5ZYM2</accession>
<feature type="transmembrane region" description="Helical" evidence="1">
    <location>
        <begin position="27"/>
        <end position="50"/>
    </location>
</feature>
<evidence type="ECO:0000259" key="2">
    <source>
        <dbReference type="Pfam" id="PF13231"/>
    </source>
</evidence>
<dbReference type="Pfam" id="PF13231">
    <property type="entry name" value="PMT_2"/>
    <property type="match status" value="1"/>
</dbReference>
<proteinExistence type="predicted"/>
<gene>
    <name evidence="3" type="ORF">UFOPK3547_01614</name>
</gene>
<feature type="transmembrane region" description="Helical" evidence="1">
    <location>
        <begin position="474"/>
        <end position="491"/>
    </location>
</feature>
<feature type="transmembrane region" description="Helical" evidence="1">
    <location>
        <begin position="57"/>
        <end position="76"/>
    </location>
</feature>
<sequence>MLLLGVLLLGPSLILLPATLRVRGRVPIALAGLVFAAATVVLTVELLSLLYVLTPTWIVIAEFAVALIVLVVWWRAGATAPWPWLCIRSWASNPGRLQRLRSLARGSAFVPRTASGAVTAVAVVVAAAALIVQFYVGVSVAPNNWDSMTYHLSRVAYWLQYDSALRYSGGTARQLGSAPNAEFMIAWIYALLGTDLLAFFVQWISLLGLGAGIFSMARLLKFGVGPSAFAAALFVILPQPIMQSTTTQNDLVVSFFLVAAMFFLTRAARDRCWPDCVVGAAAFGLAVGTKGTALIAAPGILLVVVVMARQSRLGLSQVARYAAIVAAGVVLLGSFVYVPNFVEEGTLGGAASKMTSRQGVGPVAATSLVQALWTFADSPGVTLPPAVSDAVQAAGRAVRPVAVGPFQGGQFDFAIDSGIQEDTSAFGLVGFIVLPLLLLWTAFGWRIPPLRRAVALAAISYAVILAWGLIPNVWLGRVLIPMVAIGAALFASLGRRAWLSGLALILGCLSLLPSLRENAGKPLRPAAASILKLDRRTQQLRMNPAAAESFIALDALVPADAPLAFVGGEDSWDYPLFGDGLQRVVLRFGSFDEALPSLKAGKVAGLVISDSSPPPPELRGVTQLGTSAWFVPASAVKYQPAP</sequence>
<feature type="transmembrane region" description="Helical" evidence="1">
    <location>
        <begin position="498"/>
        <end position="515"/>
    </location>
</feature>
<dbReference type="InterPro" id="IPR038731">
    <property type="entry name" value="RgtA/B/C-like"/>
</dbReference>
<dbReference type="AlphaFoldDB" id="A0A6J5ZYM2"/>
<organism evidence="3">
    <name type="scientific">freshwater metagenome</name>
    <dbReference type="NCBI Taxonomy" id="449393"/>
    <lineage>
        <taxon>unclassified sequences</taxon>
        <taxon>metagenomes</taxon>
        <taxon>ecological metagenomes</taxon>
    </lineage>
</organism>
<feature type="transmembrane region" description="Helical" evidence="1">
    <location>
        <begin position="249"/>
        <end position="268"/>
    </location>
</feature>
<keyword evidence="1" id="KW-1133">Transmembrane helix</keyword>
<reference evidence="3" key="1">
    <citation type="submission" date="2020-05" db="EMBL/GenBank/DDBJ databases">
        <authorList>
            <person name="Chiriac C."/>
            <person name="Salcher M."/>
            <person name="Ghai R."/>
            <person name="Kavagutti S V."/>
        </authorList>
    </citation>
    <scope>NUCLEOTIDE SEQUENCE</scope>
</reference>
<evidence type="ECO:0000256" key="1">
    <source>
        <dbReference type="SAM" id="Phobius"/>
    </source>
</evidence>
<keyword evidence="1" id="KW-0472">Membrane</keyword>
<feature type="transmembrane region" description="Helical" evidence="1">
    <location>
        <begin position="318"/>
        <end position="338"/>
    </location>
</feature>